<dbReference type="GO" id="GO:0006099">
    <property type="term" value="P:tricarboxylic acid cycle"/>
    <property type="evidence" value="ECO:0007669"/>
    <property type="project" value="TreeGrafter"/>
</dbReference>
<dbReference type="SUPFAM" id="SSF52210">
    <property type="entry name" value="Succinyl-CoA synthetase domains"/>
    <property type="match status" value="2"/>
</dbReference>
<dbReference type="InterPro" id="IPR005811">
    <property type="entry name" value="SUCC_ACL_C"/>
</dbReference>
<proteinExistence type="predicted"/>
<dbReference type="GO" id="GO:0009361">
    <property type="term" value="C:succinate-CoA ligase complex (ADP-forming)"/>
    <property type="evidence" value="ECO:0007669"/>
    <property type="project" value="TreeGrafter"/>
</dbReference>
<dbReference type="InterPro" id="IPR016102">
    <property type="entry name" value="Succinyl-CoA_synth-like"/>
</dbReference>
<dbReference type="Gene3D" id="3.40.50.720">
    <property type="entry name" value="NAD(P)-binding Rossmann-like Domain"/>
    <property type="match status" value="1"/>
</dbReference>
<dbReference type="EMBL" id="AENY02000002">
    <property type="protein sequence ID" value="EKP95618.1"/>
    <property type="molecule type" value="Genomic_DNA"/>
</dbReference>
<dbReference type="RefSeq" id="WP_006903644.1">
    <property type="nucleotide sequence ID" value="NZ_JH976535.1"/>
</dbReference>
<dbReference type="Pfam" id="PF00549">
    <property type="entry name" value="Ligase_CoA"/>
    <property type="match status" value="1"/>
</dbReference>
<protein>
    <submittedName>
        <fullName evidence="3">Succinyl-CoA synthetase, alpha subunit</fullName>
    </submittedName>
</protein>
<feature type="domain" description="ATP-citrate synthase/succinyl-CoA ligase C-terminal" evidence="2">
    <location>
        <begin position="405"/>
        <end position="567"/>
    </location>
</feature>
<organism evidence="3 4">
    <name type="scientific">Thermaerobacter subterraneus DSM 13965</name>
    <dbReference type="NCBI Taxonomy" id="867903"/>
    <lineage>
        <taxon>Bacteria</taxon>
        <taxon>Bacillati</taxon>
        <taxon>Bacillota</taxon>
        <taxon>Clostridia</taxon>
        <taxon>Eubacteriales</taxon>
        <taxon>Clostridiales Family XVII. Incertae Sedis</taxon>
        <taxon>Thermaerobacter</taxon>
    </lineage>
</organism>
<reference evidence="3" key="1">
    <citation type="submission" date="2010-10" db="EMBL/GenBank/DDBJ databases">
        <authorList>
            <consortium name="US DOE Joint Genome Institute (JGI-PGF)"/>
            <person name="Lucas S."/>
            <person name="Copeland A."/>
            <person name="Lapidus A."/>
            <person name="Bruce D."/>
            <person name="Goodwin L."/>
            <person name="Pitluck S."/>
            <person name="Kyrpides N."/>
            <person name="Mavromatis K."/>
            <person name="Detter J.C."/>
            <person name="Han C."/>
            <person name="Land M."/>
            <person name="Hauser L."/>
            <person name="Markowitz V."/>
            <person name="Cheng J.-F."/>
            <person name="Hugenholtz P."/>
            <person name="Woyke T."/>
            <person name="Wu D."/>
            <person name="Pukall R."/>
            <person name="Wahrenburg C."/>
            <person name="Brambilla E."/>
            <person name="Klenk H.-P."/>
            <person name="Eisen J.A."/>
        </authorList>
    </citation>
    <scope>NUCLEOTIDE SEQUENCE [LARGE SCALE GENOMIC DNA]</scope>
    <source>
        <strain evidence="3">DSM 13965</strain>
    </source>
</reference>
<keyword evidence="4" id="KW-1185">Reference proteome</keyword>
<dbReference type="AlphaFoldDB" id="K6Q2Z8"/>
<dbReference type="GO" id="GO:0004775">
    <property type="term" value="F:succinate-CoA ligase (ADP-forming) activity"/>
    <property type="evidence" value="ECO:0007669"/>
    <property type="project" value="TreeGrafter"/>
</dbReference>
<accession>K6Q2Z8</accession>
<evidence type="ECO:0000256" key="1">
    <source>
        <dbReference type="SAM" id="MobiDB-lite"/>
    </source>
</evidence>
<dbReference type="PANTHER" id="PTHR11117:SF24">
    <property type="entry name" value="PROTEIN FDRA"/>
    <property type="match status" value="1"/>
</dbReference>
<dbReference type="STRING" id="867903.ThesuDRAFT_01375"/>
<feature type="compositionally biased region" description="Low complexity" evidence="1">
    <location>
        <begin position="595"/>
        <end position="617"/>
    </location>
</feature>
<reference evidence="3" key="2">
    <citation type="submission" date="2012-10" db="EMBL/GenBank/DDBJ databases">
        <title>Improved high-quality draft of Thermaerobacter subterraneus C21, DSM 13965.</title>
        <authorList>
            <consortium name="DOE Joint Genome Institute"/>
            <person name="Eisen J."/>
            <person name="Huntemann M."/>
            <person name="Wei C.-L."/>
            <person name="Han J."/>
            <person name="Detter J.C."/>
            <person name="Han C."/>
            <person name="Tapia R."/>
            <person name="Chen A."/>
            <person name="Kyrpides N."/>
            <person name="Mavromatis K."/>
            <person name="Markowitz V."/>
            <person name="Szeto E."/>
            <person name="Ivanova N."/>
            <person name="Mikhailova N."/>
            <person name="Ovchinnikova G."/>
            <person name="Pagani I."/>
            <person name="Pati A."/>
            <person name="Goodwin L."/>
            <person name="Nordberg H.P."/>
            <person name="Cantor M.N."/>
            <person name="Hua S.X."/>
            <person name="Woyke T."/>
            <person name="Eisen J."/>
            <person name="Klenk H.-P."/>
        </authorList>
    </citation>
    <scope>NUCLEOTIDE SEQUENCE [LARGE SCALE GENOMIC DNA]</scope>
    <source>
        <strain evidence="3">DSM 13965</strain>
    </source>
</reference>
<feature type="region of interest" description="Disordered" evidence="1">
    <location>
        <begin position="594"/>
        <end position="617"/>
    </location>
</feature>
<evidence type="ECO:0000259" key="2">
    <source>
        <dbReference type="Pfam" id="PF00549"/>
    </source>
</evidence>
<name>K6Q2Z8_9FIRM</name>
<dbReference type="GO" id="GO:0005829">
    <property type="term" value="C:cytosol"/>
    <property type="evidence" value="ECO:0007669"/>
    <property type="project" value="TreeGrafter"/>
</dbReference>
<gene>
    <name evidence="3" type="ORF">ThesuDRAFT_01375</name>
</gene>
<dbReference type="Gene3D" id="3.40.50.261">
    <property type="entry name" value="Succinyl-CoA synthetase domains"/>
    <property type="match status" value="2"/>
</dbReference>
<dbReference type="PANTHER" id="PTHR11117">
    <property type="entry name" value="SUCCINYL-COA LIGASE SUBUNIT ALPHA"/>
    <property type="match status" value="1"/>
</dbReference>
<sequence>MTTLPPPGQAGLVRSLVRPGAYFDSITLMQLQRRLREMPGIEEAGAVMATAANKQLLAMAGLLDEAGAAAGPGDLVVAVRGADPDRLEAALGQVDILLRQRPGAWGTAGRPAEAAGFVPPGPEGEAPQVMVPGPGVRESTGPPPRTLRQAVALLPGANLALISVPGRFARWVAEEALDLGLHVFCFSDNVPLDDEVALKAQAARRGLLFMGPDCGTALVAGTGLGFANAVRPGPAGIVAASGTGLQEVACQLDRLGVGVRHAIGTGGRDLHEAVGGATFRAAVAALARDPGTRLIVALSKPPSPAVKQQVLEVLATCGKPVVVHFLGEPDQPCPTLAATARAAAAVAADDARTRDAAPQAAGGPAGSTGSPGAGRQAEIEAGELLARARRLASRLHPDQRRVWGLYGGGTLCYEGQGLVEHLAGPVASNAPLPGRAAYRPGEPVPPTHLLLDLGADEFTTGRLHPMLDAETRLRYLAMAARDPAVAVVLLDVVLGYGAHPDPAGELAPAIVDARATAAASGRHLVVVVALCGTSADPQGLAEQARRLEAAGAVVLPFHAEAALLAGCVAALAAGRTIDAAGLHRWLAPRGDAVLPATAGPDQTPPTGTTAGTRTARGDALPGNLLQGVVAVNIGVPLFAESLAQQQVPVVHVDWRPPAGGNPRLLEALRRLRS</sequence>
<evidence type="ECO:0000313" key="4">
    <source>
        <dbReference type="Proteomes" id="UP000005710"/>
    </source>
</evidence>
<feature type="region of interest" description="Disordered" evidence="1">
    <location>
        <begin position="349"/>
        <end position="375"/>
    </location>
</feature>
<dbReference type="HOGENOM" id="CLU_026233_1_0_9"/>
<dbReference type="eggNOG" id="COG0074">
    <property type="taxonomic scope" value="Bacteria"/>
</dbReference>
<dbReference type="Proteomes" id="UP000005710">
    <property type="component" value="Unassembled WGS sequence"/>
</dbReference>
<feature type="compositionally biased region" description="Gly residues" evidence="1">
    <location>
        <begin position="363"/>
        <end position="372"/>
    </location>
</feature>
<dbReference type="GO" id="GO:0004776">
    <property type="term" value="F:succinate-CoA ligase (GDP-forming) activity"/>
    <property type="evidence" value="ECO:0007669"/>
    <property type="project" value="TreeGrafter"/>
</dbReference>
<dbReference type="OrthoDB" id="6193532at2"/>
<comment type="caution">
    <text evidence="3">The sequence shown here is derived from an EMBL/GenBank/DDBJ whole genome shotgun (WGS) entry which is preliminary data.</text>
</comment>
<evidence type="ECO:0000313" key="3">
    <source>
        <dbReference type="EMBL" id="EKP95618.1"/>
    </source>
</evidence>